<dbReference type="Gene3D" id="3.40.50.620">
    <property type="entry name" value="HUPs"/>
    <property type="match status" value="1"/>
</dbReference>
<evidence type="ECO:0000313" key="4">
    <source>
        <dbReference type="Proteomes" id="UP000530850"/>
    </source>
</evidence>
<keyword evidence="1" id="KW-0812">Transmembrane</keyword>
<dbReference type="Proteomes" id="UP000530850">
    <property type="component" value="Unassembled WGS sequence"/>
</dbReference>
<evidence type="ECO:0000256" key="1">
    <source>
        <dbReference type="SAM" id="Phobius"/>
    </source>
</evidence>
<comment type="caution">
    <text evidence="3">The sequence shown here is derived from an EMBL/GenBank/DDBJ whole genome shotgun (WGS) entry which is preliminary data.</text>
</comment>
<reference evidence="3 4" key="1">
    <citation type="submission" date="2020-08" db="EMBL/GenBank/DDBJ databases">
        <title>Sequencing the genomes of 1000 actinobacteria strains.</title>
        <authorList>
            <person name="Klenk H.-P."/>
        </authorList>
    </citation>
    <scope>NUCLEOTIDE SEQUENCE [LARGE SCALE GENOMIC DNA]</scope>
    <source>
        <strain evidence="3 4">DSM 22242</strain>
    </source>
</reference>
<evidence type="ECO:0000259" key="2">
    <source>
        <dbReference type="Pfam" id="PF02698"/>
    </source>
</evidence>
<dbReference type="PANTHER" id="PTHR30336:SF6">
    <property type="entry name" value="INTEGRAL MEMBRANE PROTEIN"/>
    <property type="match status" value="1"/>
</dbReference>
<proteinExistence type="predicted"/>
<organism evidence="3 4">
    <name type="scientific">Parvibacter caecicola</name>
    <dbReference type="NCBI Taxonomy" id="747645"/>
    <lineage>
        <taxon>Bacteria</taxon>
        <taxon>Bacillati</taxon>
        <taxon>Actinomycetota</taxon>
        <taxon>Coriobacteriia</taxon>
        <taxon>Coriobacteriales</taxon>
        <taxon>Coriobacteriaceae</taxon>
        <taxon>Parvibacter</taxon>
    </lineage>
</organism>
<accession>A0A7W5GQS7</accession>
<evidence type="ECO:0000313" key="3">
    <source>
        <dbReference type="EMBL" id="MBB3171826.1"/>
    </source>
</evidence>
<sequence length="235" mass="25169">MGSKKTRNPALRLVTLPLKVALGLVLAAVAVVGLTNLITIGTTRGDVHTIADVADYNADAIVVLGASVHADGTPSDMLRHRLDTAWALYDAGAAQAIIVSGDNREANYNESAAMKKYLVSLGVPSEDIYEDHAGYSTYESMYRARHVFGAQRIIVTTQAYHLYRSLYAAHGLGMEAVGVASDHGAYLNQTSYSLREALARTKDFFNTLLQNPQGKTGPIAAEGERVDLAESGDLS</sequence>
<dbReference type="InterPro" id="IPR051599">
    <property type="entry name" value="Cell_Envelope_Assoc"/>
</dbReference>
<keyword evidence="1" id="KW-0472">Membrane</keyword>
<dbReference type="PANTHER" id="PTHR30336">
    <property type="entry name" value="INNER MEMBRANE PROTEIN, PROBABLE PERMEASE"/>
    <property type="match status" value="1"/>
</dbReference>
<keyword evidence="1" id="KW-1133">Transmembrane helix</keyword>
<gene>
    <name evidence="3" type="ORF">FHR31_001652</name>
</gene>
<protein>
    <submittedName>
        <fullName evidence="3">Vancomycin permeability regulator SanA</fullName>
    </submittedName>
</protein>
<feature type="domain" description="DUF218" evidence="2">
    <location>
        <begin position="59"/>
        <end position="198"/>
    </location>
</feature>
<dbReference type="GeneID" id="93356907"/>
<dbReference type="RefSeq" id="WP_214647073.1">
    <property type="nucleotide sequence ID" value="NZ_CAPYQC010000001.1"/>
</dbReference>
<dbReference type="GO" id="GO:0005886">
    <property type="term" value="C:plasma membrane"/>
    <property type="evidence" value="ECO:0007669"/>
    <property type="project" value="TreeGrafter"/>
</dbReference>
<dbReference type="CDD" id="cd06259">
    <property type="entry name" value="YdcF-like"/>
    <property type="match status" value="1"/>
</dbReference>
<dbReference type="InterPro" id="IPR003848">
    <property type="entry name" value="DUF218"/>
</dbReference>
<feature type="transmembrane region" description="Helical" evidence="1">
    <location>
        <begin position="20"/>
        <end position="40"/>
    </location>
</feature>
<dbReference type="Pfam" id="PF02698">
    <property type="entry name" value="DUF218"/>
    <property type="match status" value="1"/>
</dbReference>
<dbReference type="EMBL" id="JACHYA010000005">
    <property type="protein sequence ID" value="MBB3171826.1"/>
    <property type="molecule type" value="Genomic_DNA"/>
</dbReference>
<dbReference type="AlphaFoldDB" id="A0A7W5GQS7"/>
<name>A0A7W5GQS7_9ACTN</name>
<dbReference type="InterPro" id="IPR014729">
    <property type="entry name" value="Rossmann-like_a/b/a_fold"/>
</dbReference>